<gene>
    <name evidence="12" type="ORF">DB88DRAFT_530688</name>
</gene>
<dbReference type="GO" id="GO:0005634">
    <property type="term" value="C:nucleus"/>
    <property type="evidence" value="ECO:0007669"/>
    <property type="project" value="UniProtKB-SubCell"/>
</dbReference>
<dbReference type="SMART" id="SM00320">
    <property type="entry name" value="WD40"/>
    <property type="match status" value="5"/>
</dbReference>
<keyword evidence="5" id="KW-0227">DNA damage</keyword>
<dbReference type="InterPro" id="IPR036322">
    <property type="entry name" value="WD40_repeat_dom_sf"/>
</dbReference>
<evidence type="ECO:0000256" key="5">
    <source>
        <dbReference type="ARBA" id="ARBA00022763"/>
    </source>
</evidence>
<evidence type="ECO:0000256" key="10">
    <source>
        <dbReference type="SAM" id="MobiDB-lite"/>
    </source>
</evidence>
<feature type="compositionally biased region" description="Polar residues" evidence="10">
    <location>
        <begin position="332"/>
        <end position="354"/>
    </location>
</feature>
<dbReference type="GO" id="GO:0033186">
    <property type="term" value="C:CAF-1 complex"/>
    <property type="evidence" value="ECO:0007669"/>
    <property type="project" value="TreeGrafter"/>
</dbReference>
<organism evidence="12 13">
    <name type="scientific">Papiliotrema laurentii</name>
    <name type="common">Cryptococcus laurentii</name>
    <dbReference type="NCBI Taxonomy" id="5418"/>
    <lineage>
        <taxon>Eukaryota</taxon>
        <taxon>Fungi</taxon>
        <taxon>Dikarya</taxon>
        <taxon>Basidiomycota</taxon>
        <taxon>Agaricomycotina</taxon>
        <taxon>Tremellomycetes</taxon>
        <taxon>Tremellales</taxon>
        <taxon>Rhynchogastremaceae</taxon>
        <taxon>Papiliotrema</taxon>
    </lineage>
</organism>
<feature type="compositionally biased region" description="Basic and acidic residues" evidence="10">
    <location>
        <begin position="527"/>
        <end position="542"/>
    </location>
</feature>
<feature type="compositionally biased region" description="Basic and acidic residues" evidence="10">
    <location>
        <begin position="500"/>
        <end position="510"/>
    </location>
</feature>
<dbReference type="GO" id="GO:0006281">
    <property type="term" value="P:DNA repair"/>
    <property type="evidence" value="ECO:0007669"/>
    <property type="project" value="UniProtKB-KW"/>
</dbReference>
<dbReference type="GO" id="GO:0006334">
    <property type="term" value="P:nucleosome assembly"/>
    <property type="evidence" value="ECO:0007669"/>
    <property type="project" value="TreeGrafter"/>
</dbReference>
<evidence type="ECO:0000256" key="1">
    <source>
        <dbReference type="ARBA" id="ARBA00004123"/>
    </source>
</evidence>
<comment type="caution">
    <text evidence="12">The sequence shown here is derived from an EMBL/GenBank/DDBJ whole genome shotgun (WGS) entry which is preliminary data.</text>
</comment>
<dbReference type="PANTHER" id="PTHR15271:SF4">
    <property type="entry name" value="CHROMATIN ASSEMBLY FACTOR 1 SUBUNIT B"/>
    <property type="match status" value="1"/>
</dbReference>
<dbReference type="Pfam" id="PF24105">
    <property type="entry name" value="Beta-prop_CAF1B_HIR1"/>
    <property type="match status" value="2"/>
</dbReference>
<dbReference type="FunFam" id="2.130.10.10:FF:001010">
    <property type="entry name" value="Chromatin assembly factor 1 subunit B"/>
    <property type="match status" value="1"/>
</dbReference>
<feature type="region of interest" description="Disordered" evidence="10">
    <location>
        <begin position="426"/>
        <end position="456"/>
    </location>
</feature>
<keyword evidence="8" id="KW-0539">Nucleus</keyword>
<evidence type="ECO:0000259" key="11">
    <source>
        <dbReference type="Pfam" id="PF24105"/>
    </source>
</evidence>
<dbReference type="PROSITE" id="PS50294">
    <property type="entry name" value="WD_REPEATS_REGION"/>
    <property type="match status" value="2"/>
</dbReference>
<dbReference type="EMBL" id="JAODAN010000007">
    <property type="protein sequence ID" value="KAK1923268.1"/>
    <property type="molecule type" value="Genomic_DNA"/>
</dbReference>
<protein>
    <submittedName>
        <fullName evidence="12">WD40-repeat-containing domain protein</fullName>
    </submittedName>
</protein>
<name>A0AAD9CZG5_PAPLA</name>
<dbReference type="SUPFAM" id="SSF50978">
    <property type="entry name" value="WD40 repeat-like"/>
    <property type="match status" value="1"/>
</dbReference>
<accession>A0AAD9CZG5</accession>
<feature type="repeat" description="WD" evidence="9">
    <location>
        <begin position="165"/>
        <end position="206"/>
    </location>
</feature>
<dbReference type="Proteomes" id="UP001182556">
    <property type="component" value="Unassembled WGS sequence"/>
</dbReference>
<proteinExistence type="inferred from homology"/>
<evidence type="ECO:0000313" key="13">
    <source>
        <dbReference type="Proteomes" id="UP001182556"/>
    </source>
</evidence>
<comment type="subcellular location">
    <subcellularLocation>
        <location evidence="1">Nucleus</location>
    </subcellularLocation>
</comment>
<dbReference type="AlphaFoldDB" id="A0AAD9CZG5"/>
<feature type="region of interest" description="Disordered" evidence="10">
    <location>
        <begin position="305"/>
        <end position="378"/>
    </location>
</feature>
<evidence type="ECO:0000256" key="6">
    <source>
        <dbReference type="ARBA" id="ARBA00022853"/>
    </source>
</evidence>
<evidence type="ECO:0000313" key="12">
    <source>
        <dbReference type="EMBL" id="KAK1923268.1"/>
    </source>
</evidence>
<keyword evidence="7" id="KW-0234">DNA repair</keyword>
<keyword evidence="3 9" id="KW-0853">WD repeat</keyword>
<dbReference type="Gene3D" id="2.130.10.10">
    <property type="entry name" value="YVTN repeat-like/Quinoprotein amine dehydrogenase"/>
    <property type="match status" value="2"/>
</dbReference>
<dbReference type="InterPro" id="IPR001680">
    <property type="entry name" value="WD40_rpt"/>
</dbReference>
<keyword evidence="6" id="KW-0156">Chromatin regulator</keyword>
<keyword evidence="4" id="KW-0677">Repeat</keyword>
<reference evidence="12" key="1">
    <citation type="submission" date="2023-02" db="EMBL/GenBank/DDBJ databases">
        <title>Identification and recombinant expression of a fungal hydrolase from Papiliotrema laurentii that hydrolyzes apple cutin and clears colloidal polyester polyurethane.</title>
        <authorList>
            <consortium name="DOE Joint Genome Institute"/>
            <person name="Roman V.A."/>
            <person name="Bojanowski C."/>
            <person name="Crable B.R."/>
            <person name="Wagner D.N."/>
            <person name="Hung C.S."/>
            <person name="Nadeau L.J."/>
            <person name="Schratz L."/>
            <person name="Haridas S."/>
            <person name="Pangilinan J."/>
            <person name="Lipzen A."/>
            <person name="Na H."/>
            <person name="Yan M."/>
            <person name="Ng V."/>
            <person name="Grigoriev I.V."/>
            <person name="Spatafora J.W."/>
            <person name="Barlow D."/>
            <person name="Biffinger J."/>
            <person name="Kelley-Loughnane N."/>
            <person name="Varaljay V.A."/>
            <person name="Crookes-Goodson W.J."/>
        </authorList>
    </citation>
    <scope>NUCLEOTIDE SEQUENCE</scope>
    <source>
        <strain evidence="12">5307AH</strain>
    </source>
</reference>
<evidence type="ECO:0000256" key="2">
    <source>
        <dbReference type="ARBA" id="ARBA00007306"/>
    </source>
</evidence>
<evidence type="ECO:0000256" key="3">
    <source>
        <dbReference type="ARBA" id="ARBA00022574"/>
    </source>
</evidence>
<feature type="compositionally biased region" description="Pro residues" evidence="10">
    <location>
        <begin position="309"/>
        <end position="331"/>
    </location>
</feature>
<feature type="domain" description="CAF1B/HIR1 beta-propeller" evidence="11">
    <location>
        <begin position="53"/>
        <end position="248"/>
    </location>
</feature>
<feature type="compositionally biased region" description="Low complexity" evidence="10">
    <location>
        <begin position="635"/>
        <end position="652"/>
    </location>
</feature>
<evidence type="ECO:0000256" key="8">
    <source>
        <dbReference type="ARBA" id="ARBA00023242"/>
    </source>
</evidence>
<feature type="region of interest" description="Disordered" evidence="10">
    <location>
        <begin position="624"/>
        <end position="682"/>
    </location>
</feature>
<dbReference type="InterPro" id="IPR015943">
    <property type="entry name" value="WD40/YVTN_repeat-like_dom_sf"/>
</dbReference>
<evidence type="ECO:0000256" key="4">
    <source>
        <dbReference type="ARBA" id="ARBA00022737"/>
    </source>
</evidence>
<evidence type="ECO:0000256" key="7">
    <source>
        <dbReference type="ARBA" id="ARBA00023204"/>
    </source>
</evidence>
<dbReference type="GO" id="GO:0006335">
    <property type="term" value="P:DNA replication-dependent chromatin assembly"/>
    <property type="evidence" value="ECO:0007669"/>
    <property type="project" value="InterPro"/>
</dbReference>
<dbReference type="PANTHER" id="PTHR15271">
    <property type="entry name" value="CHROMATIN ASSEMBLY FACTOR 1 SUBUNIT B"/>
    <property type="match status" value="1"/>
</dbReference>
<feature type="repeat" description="WD" evidence="9">
    <location>
        <begin position="104"/>
        <end position="135"/>
    </location>
</feature>
<feature type="region of interest" description="Disordered" evidence="10">
    <location>
        <begin position="700"/>
        <end position="783"/>
    </location>
</feature>
<feature type="region of interest" description="Disordered" evidence="10">
    <location>
        <begin position="500"/>
        <end position="543"/>
    </location>
</feature>
<sequence>MRPKMLEISWHESSPIYSCDFQPLPAAQLKRLLAIANDEEEGKGPGPLIAGGRQYRLATAGGDSKVRLWMVYPNIPSASASAHAAATGQEIAPLPPRIEYLTTLSKHTAPVNAVRFSPNGQTLASASDDGNVILWVPSDRPTVNFGESSDDALPDKEHWRLQRSLQATKKHVYDLAWSPDSEFLIAGTADNNATIWKASTGECVYAMREHTHHVQGVTWDPLNEYIATQSSDRSVHVSTFAFKNGIPDVHPVTRAMNLEIRHSRTPSFPSAPRPNMARRASTASETGSVITTVSEHTDLHAHLSAAPMTPSPSVPSTPQPVPNAMNPPPTSTKPGSRRSSFSGSQAAGSPSLSAANFRGRTGRSPSPIPPLPAIRAPPTSSHAILQTLYGEEEATRFFRRLTFSPDGSLLLTPAGQIEDQIYKGSPMLSSRSLPADGTAESPSNPPPKDVDGGKPTVYIYSRSNLSRSPICHLPGFKSPAVAIRFSPVFYDLRSPSAANETKHVTLDRSDPGPVTISLSMPPPPVPAKDEREGSKEKEKEKASPAGSLFALPYRLLYAVACKESVLLYDTQQSGPLAIISGLHYDEFTDIAWSPDGQALLLSSSDGYCSIIVFDLGELGTVHPTQQHHRQLAAIASSHSHSHPGPSSTASTPIPHSPSVSTMRQSPAPARSEREGSTSSSIAHYQASSMPPLFMPLAVPPPSSVASSVDQIPFTPGEESEKELGAVKVRTGRSESESSISAGLGLAGGGVEEAKRPAEGGVSSSEAPKKKRRVAPTLIKDEAA</sequence>
<feature type="domain" description="CAF1B/HIR1 beta-propeller" evidence="11">
    <location>
        <begin position="455"/>
        <end position="618"/>
    </location>
</feature>
<keyword evidence="13" id="KW-1185">Reference proteome</keyword>
<dbReference type="InterPro" id="IPR045145">
    <property type="entry name" value="PTHR15271"/>
</dbReference>
<dbReference type="PROSITE" id="PS50082">
    <property type="entry name" value="WD_REPEATS_2"/>
    <property type="match status" value="2"/>
</dbReference>
<comment type="similarity">
    <text evidence="2">Belongs to the WD repeat HIR1 family.</text>
</comment>
<evidence type="ECO:0000256" key="9">
    <source>
        <dbReference type="PROSITE-ProRule" id="PRU00221"/>
    </source>
</evidence>
<feature type="region of interest" description="Disordered" evidence="10">
    <location>
        <begin position="262"/>
        <end position="287"/>
    </location>
</feature>
<dbReference type="InterPro" id="IPR055410">
    <property type="entry name" value="Beta-prop_CAF1B_HIR1"/>
</dbReference>